<accession>A0AAD8WR83</accession>
<keyword evidence="3 7" id="KW-0479">Metal-binding</keyword>
<dbReference type="Pfam" id="PF00067">
    <property type="entry name" value="p450"/>
    <property type="match status" value="1"/>
</dbReference>
<dbReference type="Proteomes" id="UP001231189">
    <property type="component" value="Unassembled WGS sequence"/>
</dbReference>
<keyword evidence="1 7" id="KW-0349">Heme</keyword>
<dbReference type="GO" id="GO:0004497">
    <property type="term" value="F:monooxygenase activity"/>
    <property type="evidence" value="ECO:0007669"/>
    <property type="project" value="UniProtKB-KW"/>
</dbReference>
<evidence type="ECO:0000256" key="1">
    <source>
        <dbReference type="ARBA" id="ARBA00022617"/>
    </source>
</evidence>
<feature type="binding site" description="axial binding residue" evidence="7">
    <location>
        <position position="449"/>
    </location>
    <ligand>
        <name>heme</name>
        <dbReference type="ChEBI" id="CHEBI:30413"/>
    </ligand>
    <ligandPart>
        <name>Fe</name>
        <dbReference type="ChEBI" id="CHEBI:18248"/>
    </ligandPart>
</feature>
<sequence length="513" mass="56579">MADTATLSFLFLSIATPLLLLALLLGSRNKKRLRLPPSPPSLPVIGHLHLFKKPLHRALSSLAAAHGPILLLRFGSRRVLHVADPAAAEECLGAHDVLFANRPRLPSARHLSNDYTTLGSSSYGANWRNLRRIATVEVLSAHSVLRSAAVRAAEVRDTARRLFVDADSAEASESRPARADMKARAFELALNVAARMIAGKRYYGGEESESEEAARFREMVHEYFAMHGASNLQDFLPVLGMVDFGGAKRRAVRLSRTRNEWAQRLIDEHRNDDDEGRRSRGRTMVGDLLDMQASDPEAYSDKVIRALCLSILQTGTDTSSSAIEWGMAELLNNLAATAKARAELDKVVGTGRLLEEADLPSLPYLQCIITETLRLHPIGPLLAPHESSADCTVAGYDIPAGTMLLVNVHMMHRDAGIWEEPMRFMPERFEGGKDEGKWMLPFGMGRRRCPGEAFAMKVVGLTLGTLVQCFEWSRVGEEVVDMSEGPGLTMPMAVPLEALYWPRADMTPVLRTL</sequence>
<dbReference type="InterPro" id="IPR050651">
    <property type="entry name" value="Plant_Cytochrome_P450_Monoox"/>
</dbReference>
<dbReference type="Gene3D" id="1.10.630.10">
    <property type="entry name" value="Cytochrome P450"/>
    <property type="match status" value="1"/>
</dbReference>
<dbReference type="PANTHER" id="PTHR47947:SF59">
    <property type="entry name" value="CYTOCHROME P450 CYP81A9"/>
    <property type="match status" value="1"/>
</dbReference>
<keyword evidence="4 9" id="KW-1133">Transmembrane helix</keyword>
<dbReference type="GO" id="GO:0005506">
    <property type="term" value="F:iron ion binding"/>
    <property type="evidence" value="ECO:0007669"/>
    <property type="project" value="InterPro"/>
</dbReference>
<evidence type="ECO:0000256" key="3">
    <source>
        <dbReference type="ARBA" id="ARBA00022723"/>
    </source>
</evidence>
<dbReference type="InterPro" id="IPR001128">
    <property type="entry name" value="Cyt_P450"/>
</dbReference>
<keyword evidence="8" id="KW-0503">Monooxygenase</keyword>
<dbReference type="PANTHER" id="PTHR47947">
    <property type="entry name" value="CYTOCHROME P450 82C3-RELATED"/>
    <property type="match status" value="1"/>
</dbReference>
<reference evidence="10" key="1">
    <citation type="submission" date="2023-07" db="EMBL/GenBank/DDBJ databases">
        <title>A chromosome-level genome assembly of Lolium multiflorum.</title>
        <authorList>
            <person name="Chen Y."/>
            <person name="Copetti D."/>
            <person name="Kolliker R."/>
            <person name="Studer B."/>
        </authorList>
    </citation>
    <scope>NUCLEOTIDE SEQUENCE</scope>
    <source>
        <strain evidence="10">02402/16</strain>
        <tissue evidence="10">Leaf</tissue>
    </source>
</reference>
<dbReference type="InterPro" id="IPR017972">
    <property type="entry name" value="Cyt_P450_CS"/>
</dbReference>
<feature type="transmembrane region" description="Helical" evidence="9">
    <location>
        <begin position="6"/>
        <end position="25"/>
    </location>
</feature>
<dbReference type="InterPro" id="IPR002401">
    <property type="entry name" value="Cyt_P450_E_grp-I"/>
</dbReference>
<evidence type="ECO:0008006" key="12">
    <source>
        <dbReference type="Google" id="ProtNLM"/>
    </source>
</evidence>
<keyword evidence="6 7" id="KW-0408">Iron</keyword>
<keyword evidence="2 9" id="KW-0812">Transmembrane</keyword>
<dbReference type="PROSITE" id="PS00086">
    <property type="entry name" value="CYTOCHROME_P450"/>
    <property type="match status" value="1"/>
</dbReference>
<evidence type="ECO:0000256" key="4">
    <source>
        <dbReference type="ARBA" id="ARBA00022989"/>
    </source>
</evidence>
<keyword evidence="11" id="KW-1185">Reference proteome</keyword>
<proteinExistence type="inferred from homology"/>
<evidence type="ECO:0000256" key="7">
    <source>
        <dbReference type="PIRSR" id="PIRSR602401-1"/>
    </source>
</evidence>
<evidence type="ECO:0000313" key="10">
    <source>
        <dbReference type="EMBL" id="KAK1677550.1"/>
    </source>
</evidence>
<dbReference type="GO" id="GO:0016705">
    <property type="term" value="F:oxidoreductase activity, acting on paired donors, with incorporation or reduction of molecular oxygen"/>
    <property type="evidence" value="ECO:0007669"/>
    <property type="project" value="InterPro"/>
</dbReference>
<evidence type="ECO:0000256" key="6">
    <source>
        <dbReference type="ARBA" id="ARBA00023004"/>
    </source>
</evidence>
<comment type="similarity">
    <text evidence="8">Belongs to the cytochrome P450 family.</text>
</comment>
<dbReference type="GO" id="GO:0020037">
    <property type="term" value="F:heme binding"/>
    <property type="evidence" value="ECO:0007669"/>
    <property type="project" value="InterPro"/>
</dbReference>
<protein>
    <recommendedName>
        <fullName evidence="12">Cytochrome P450</fullName>
    </recommendedName>
</protein>
<name>A0AAD8WR83_LOLMU</name>
<evidence type="ECO:0000313" key="11">
    <source>
        <dbReference type="Proteomes" id="UP001231189"/>
    </source>
</evidence>
<evidence type="ECO:0000256" key="8">
    <source>
        <dbReference type="RuleBase" id="RU000461"/>
    </source>
</evidence>
<evidence type="ECO:0000256" key="9">
    <source>
        <dbReference type="SAM" id="Phobius"/>
    </source>
</evidence>
<dbReference type="SUPFAM" id="SSF48264">
    <property type="entry name" value="Cytochrome P450"/>
    <property type="match status" value="1"/>
</dbReference>
<evidence type="ECO:0000256" key="2">
    <source>
        <dbReference type="ARBA" id="ARBA00022692"/>
    </source>
</evidence>
<dbReference type="FunFam" id="1.10.630.10:FF:000026">
    <property type="entry name" value="Cytochrome P450 82C4"/>
    <property type="match status" value="1"/>
</dbReference>
<dbReference type="InterPro" id="IPR036396">
    <property type="entry name" value="Cyt_P450_sf"/>
</dbReference>
<dbReference type="PRINTS" id="PR00463">
    <property type="entry name" value="EP450I"/>
</dbReference>
<comment type="caution">
    <text evidence="10">The sequence shown here is derived from an EMBL/GenBank/DDBJ whole genome shotgun (WGS) entry which is preliminary data.</text>
</comment>
<organism evidence="10 11">
    <name type="scientific">Lolium multiflorum</name>
    <name type="common">Italian ryegrass</name>
    <name type="synonym">Lolium perenne subsp. multiflorum</name>
    <dbReference type="NCBI Taxonomy" id="4521"/>
    <lineage>
        <taxon>Eukaryota</taxon>
        <taxon>Viridiplantae</taxon>
        <taxon>Streptophyta</taxon>
        <taxon>Embryophyta</taxon>
        <taxon>Tracheophyta</taxon>
        <taxon>Spermatophyta</taxon>
        <taxon>Magnoliopsida</taxon>
        <taxon>Liliopsida</taxon>
        <taxon>Poales</taxon>
        <taxon>Poaceae</taxon>
        <taxon>BOP clade</taxon>
        <taxon>Pooideae</taxon>
        <taxon>Poodae</taxon>
        <taxon>Poeae</taxon>
        <taxon>Poeae Chloroplast Group 2 (Poeae type)</taxon>
        <taxon>Loliodinae</taxon>
        <taxon>Loliinae</taxon>
        <taxon>Lolium</taxon>
    </lineage>
</organism>
<comment type="cofactor">
    <cofactor evidence="7">
        <name>heme</name>
        <dbReference type="ChEBI" id="CHEBI:30413"/>
    </cofactor>
</comment>
<gene>
    <name evidence="10" type="ORF">QYE76_038398</name>
</gene>
<dbReference type="AlphaFoldDB" id="A0AAD8WR83"/>
<keyword evidence="9" id="KW-0472">Membrane</keyword>
<evidence type="ECO:0000256" key="5">
    <source>
        <dbReference type="ARBA" id="ARBA00023002"/>
    </source>
</evidence>
<dbReference type="PRINTS" id="PR00385">
    <property type="entry name" value="P450"/>
</dbReference>
<keyword evidence="5 8" id="KW-0560">Oxidoreductase</keyword>
<dbReference type="EMBL" id="JAUUTY010000002">
    <property type="protein sequence ID" value="KAK1677550.1"/>
    <property type="molecule type" value="Genomic_DNA"/>
</dbReference>